<evidence type="ECO:0000313" key="3">
    <source>
        <dbReference type="Proteomes" id="UP001208570"/>
    </source>
</evidence>
<dbReference type="InterPro" id="IPR037293">
    <property type="entry name" value="Gal_Oxidase_central_sf"/>
</dbReference>
<dbReference type="Proteomes" id="UP001208570">
    <property type="component" value="Unassembled WGS sequence"/>
</dbReference>
<accession>A0AAD9J3V3</accession>
<dbReference type="PANTHER" id="PTHR46461">
    <property type="entry name" value="KELCH DOMAIN-CONTAINING PROTEIN 3"/>
    <property type="match status" value="1"/>
</dbReference>
<evidence type="ECO:0008006" key="4">
    <source>
        <dbReference type="Google" id="ProtNLM"/>
    </source>
</evidence>
<reference evidence="2" key="1">
    <citation type="journal article" date="2023" name="Mol. Biol. Evol.">
        <title>Third-Generation Sequencing Reveals the Adaptive Role of the Epigenome in Three Deep-Sea Polychaetes.</title>
        <authorList>
            <person name="Perez M."/>
            <person name="Aroh O."/>
            <person name="Sun Y."/>
            <person name="Lan Y."/>
            <person name="Juniper S.K."/>
            <person name="Young C.R."/>
            <person name="Angers B."/>
            <person name="Qian P.Y."/>
        </authorList>
    </citation>
    <scope>NUCLEOTIDE SEQUENCE</scope>
    <source>
        <strain evidence="2">P08H-3</strain>
    </source>
</reference>
<dbReference type="SUPFAM" id="SSF117281">
    <property type="entry name" value="Kelch motif"/>
    <property type="match status" value="1"/>
</dbReference>
<comment type="caution">
    <text evidence="2">The sequence shown here is derived from an EMBL/GenBank/DDBJ whole genome shotgun (WGS) entry which is preliminary data.</text>
</comment>
<keyword evidence="1" id="KW-0880">Kelch repeat</keyword>
<dbReference type="FunFam" id="2.120.10.80:FF:000134">
    <property type="entry name" value="Kelch domain-containing protein, putative"/>
    <property type="match status" value="1"/>
</dbReference>
<evidence type="ECO:0000313" key="2">
    <source>
        <dbReference type="EMBL" id="KAK2145904.1"/>
    </source>
</evidence>
<dbReference type="GO" id="GO:0003682">
    <property type="term" value="F:chromatin binding"/>
    <property type="evidence" value="ECO:0007669"/>
    <property type="project" value="InterPro"/>
</dbReference>
<keyword evidence="3" id="KW-1185">Reference proteome</keyword>
<dbReference type="InterPro" id="IPR052637">
    <property type="entry name" value="KLHDC3-like"/>
</dbReference>
<dbReference type="Gene3D" id="2.120.10.80">
    <property type="entry name" value="Kelch-type beta propeller"/>
    <property type="match status" value="1"/>
</dbReference>
<dbReference type="InterPro" id="IPR006652">
    <property type="entry name" value="Kelch_1"/>
</dbReference>
<gene>
    <name evidence="2" type="ORF">LSH36_648g01004</name>
</gene>
<name>A0AAD9J3V3_9ANNE</name>
<dbReference type="PANTHER" id="PTHR46461:SF1">
    <property type="entry name" value="KELCH DOMAIN-CONTAINING PROTEIN 3"/>
    <property type="match status" value="1"/>
</dbReference>
<dbReference type="SMART" id="SM00612">
    <property type="entry name" value="Kelch"/>
    <property type="match status" value="2"/>
</dbReference>
<dbReference type="AlphaFoldDB" id="A0AAD9J3V3"/>
<sequence>MQRWTVCLEGGPRRVNHAAVAIEYNIYSFGGYCTGDDFENTQPMDIHILNCVSYKWTALPLPKLNEPSYLVTPYQRYGHTAIAIEERAYIWGGRNDKNGADNVLHCFNTVTLEWSQPEVYGQLPGARDGHSACVINNVMYIFGGYEEYVEKFSNEVHALDFNSMTWSLIRTHGKPARWRDFHSATGIGDYMYIFGGRSDRAGPYHTNNELYCHKLQIFNTKTSTWHEPVVYGHVPLGRRSHSAFLYQGKLYIFGGYNGIHDVHFADMYKFDPETNHWNIVKVQGVGPCPRRRQCCCLMDHRVFLFGGTSPCPVPTEGTELDLMDHSDLYVLDFSPSLRTLCLLTVAANGLDTSCLPKDLRWELSAMTTNSNISRPLNTSG</sequence>
<organism evidence="2 3">
    <name type="scientific">Paralvinella palmiformis</name>
    <dbReference type="NCBI Taxonomy" id="53620"/>
    <lineage>
        <taxon>Eukaryota</taxon>
        <taxon>Metazoa</taxon>
        <taxon>Spiralia</taxon>
        <taxon>Lophotrochozoa</taxon>
        <taxon>Annelida</taxon>
        <taxon>Polychaeta</taxon>
        <taxon>Sedentaria</taxon>
        <taxon>Canalipalpata</taxon>
        <taxon>Terebellida</taxon>
        <taxon>Terebelliformia</taxon>
        <taxon>Alvinellidae</taxon>
        <taxon>Paralvinella</taxon>
    </lineage>
</organism>
<dbReference type="EMBL" id="JAODUP010000648">
    <property type="protein sequence ID" value="KAK2145904.1"/>
    <property type="molecule type" value="Genomic_DNA"/>
</dbReference>
<dbReference type="GO" id="GO:0005737">
    <property type="term" value="C:cytoplasm"/>
    <property type="evidence" value="ECO:0007669"/>
    <property type="project" value="TreeGrafter"/>
</dbReference>
<proteinExistence type="predicted"/>
<dbReference type="Gene3D" id="2.130.10.80">
    <property type="entry name" value="Galactose oxidase/kelch, beta-propeller"/>
    <property type="match status" value="1"/>
</dbReference>
<dbReference type="InterPro" id="IPR015915">
    <property type="entry name" value="Kelch-typ_b-propeller"/>
</dbReference>
<evidence type="ECO:0000256" key="1">
    <source>
        <dbReference type="ARBA" id="ARBA00022441"/>
    </source>
</evidence>
<dbReference type="Pfam" id="PF24681">
    <property type="entry name" value="Kelch_KLHDC2_KLHL20_DRC7"/>
    <property type="match status" value="1"/>
</dbReference>
<protein>
    <recommendedName>
        <fullName evidence="4">Kelch domain-containing protein 3</fullName>
    </recommendedName>
</protein>